<reference evidence="1 2" key="1">
    <citation type="submission" date="2018-01" db="EMBL/GenBank/DDBJ databases">
        <title>Whole genome analyses suggest that Burkholderia sensu lato contains two further novel genera in the rhizoxinica-symbiotica group Mycetohabitans gen. nov., and Trinickia gen. nov.: implications for the evolution of diazotrophy and nodulation in the Burkholderiaceae.</title>
        <authorList>
            <person name="Estrada-de los Santos P."/>
            <person name="Palmer M."/>
            <person name="Chavez-Ramirez B."/>
            <person name="Beukes C."/>
            <person name="Steenkamp E.T."/>
            <person name="Hirsch A.M."/>
            <person name="Manyaka P."/>
            <person name="Maluk M."/>
            <person name="Lafos M."/>
            <person name="Crook M."/>
            <person name="Gross E."/>
            <person name="Simon M.F."/>
            <person name="Bueno dos Reis Junior F."/>
            <person name="Poole P.S."/>
            <person name="Venter S.N."/>
            <person name="James E.K."/>
        </authorList>
    </citation>
    <scope>NUCLEOTIDE SEQUENCE [LARGE SCALE GENOMIC DNA]</scope>
    <source>
        <strain evidence="1 2">GIMN1.004</strain>
    </source>
</reference>
<comment type="caution">
    <text evidence="1">The sequence shown here is derived from an EMBL/GenBank/DDBJ whole genome shotgun (WGS) entry which is preliminary data.</text>
</comment>
<dbReference type="Proteomes" id="UP000235616">
    <property type="component" value="Unassembled WGS sequence"/>
</dbReference>
<dbReference type="EMBL" id="PNYA01000024">
    <property type="protein sequence ID" value="PMS16548.1"/>
    <property type="molecule type" value="Genomic_DNA"/>
</dbReference>
<dbReference type="SUPFAM" id="SSF47598">
    <property type="entry name" value="Ribbon-helix-helix"/>
    <property type="match status" value="1"/>
</dbReference>
<organism evidence="1 2">
    <name type="scientific">Trinickia dabaoshanensis</name>
    <dbReference type="NCBI Taxonomy" id="564714"/>
    <lineage>
        <taxon>Bacteria</taxon>
        <taxon>Pseudomonadati</taxon>
        <taxon>Pseudomonadota</taxon>
        <taxon>Betaproteobacteria</taxon>
        <taxon>Burkholderiales</taxon>
        <taxon>Burkholderiaceae</taxon>
        <taxon>Trinickia</taxon>
    </lineage>
</organism>
<protein>
    <submittedName>
        <fullName evidence="1">Uncharacterized protein</fullName>
    </submittedName>
</protein>
<gene>
    <name evidence="1" type="ORF">C0Z18_23640</name>
</gene>
<sequence length="68" mass="7604">MALTVNRPAAVPEKLQRLLANDKRVRLSIDVTADKLRRLKIYCATTGKSQSQVVNEEIDALLAKARIE</sequence>
<evidence type="ECO:0000313" key="2">
    <source>
        <dbReference type="Proteomes" id="UP000235616"/>
    </source>
</evidence>
<proteinExistence type="predicted"/>
<name>A0A2N7VHC3_9BURK</name>
<dbReference type="GO" id="GO:0006355">
    <property type="term" value="P:regulation of DNA-templated transcription"/>
    <property type="evidence" value="ECO:0007669"/>
    <property type="project" value="InterPro"/>
</dbReference>
<evidence type="ECO:0000313" key="1">
    <source>
        <dbReference type="EMBL" id="PMS16548.1"/>
    </source>
</evidence>
<dbReference type="InterPro" id="IPR013321">
    <property type="entry name" value="Arc_rbn_hlx_hlx"/>
</dbReference>
<keyword evidence="2" id="KW-1185">Reference proteome</keyword>
<accession>A0A2N7VHC3</accession>
<dbReference type="Gene3D" id="1.10.1220.10">
    <property type="entry name" value="Met repressor-like"/>
    <property type="match status" value="1"/>
</dbReference>
<dbReference type="InterPro" id="IPR010985">
    <property type="entry name" value="Ribbon_hlx_hlx"/>
</dbReference>
<dbReference type="RefSeq" id="WP_102647868.1">
    <property type="nucleotide sequence ID" value="NZ_PNYA01000024.1"/>
</dbReference>
<dbReference type="AlphaFoldDB" id="A0A2N7VHC3"/>